<sequence length="192" mass="18556">MVSLSLSSPNASAGKTKSDKYLGILTGRDGRVRRAVVNATGSGHGDGTGGSGTDDESGTRDSGFDDITAGSGTTGCSGSDDIRTGPGTAGVTAGDVVTSGPGLDVDSGLADVTEWPGVGVASAGSGSSARTPGSLGAGACGVWLASFASRLRSDTCTTGRDGKAGTCPGLRLSPMGVGLCQRSVPGCVARVV</sequence>
<reference evidence="2" key="1">
    <citation type="journal article" date="2020" name="Nat. Ecol. Evol.">
        <title>Deeply conserved synteny resolves early events in vertebrate evolution.</title>
        <authorList>
            <person name="Simakov O."/>
            <person name="Marletaz F."/>
            <person name="Yue J.X."/>
            <person name="O'Connell B."/>
            <person name="Jenkins J."/>
            <person name="Brandt A."/>
            <person name="Calef R."/>
            <person name="Tung C.H."/>
            <person name="Huang T.K."/>
            <person name="Schmutz J."/>
            <person name="Satoh N."/>
            <person name="Yu J.K."/>
            <person name="Putnam N.H."/>
            <person name="Green R.E."/>
            <person name="Rokhsar D.S."/>
        </authorList>
    </citation>
    <scope>NUCLEOTIDE SEQUENCE [LARGE SCALE GENOMIC DNA]</scope>
    <source>
        <strain evidence="2">S238N-H82</strain>
    </source>
</reference>
<name>A0A9J7LGV9_BRAFL</name>
<feature type="compositionally biased region" description="Gly residues" evidence="1">
    <location>
        <begin position="42"/>
        <end position="52"/>
    </location>
</feature>
<keyword evidence="2" id="KW-1185">Reference proteome</keyword>
<proteinExistence type="predicted"/>
<accession>A0A9J7LGV9</accession>
<dbReference type="GeneID" id="118420001"/>
<dbReference type="Proteomes" id="UP000001554">
    <property type="component" value="Chromosome 7"/>
</dbReference>
<evidence type="ECO:0000256" key="1">
    <source>
        <dbReference type="SAM" id="MobiDB-lite"/>
    </source>
</evidence>
<feature type="compositionally biased region" description="Polar residues" evidence="1">
    <location>
        <begin position="1"/>
        <end position="15"/>
    </location>
</feature>
<organism evidence="2 3">
    <name type="scientific">Branchiostoma floridae</name>
    <name type="common">Florida lancelet</name>
    <name type="synonym">Amphioxus</name>
    <dbReference type="NCBI Taxonomy" id="7739"/>
    <lineage>
        <taxon>Eukaryota</taxon>
        <taxon>Metazoa</taxon>
        <taxon>Chordata</taxon>
        <taxon>Cephalochordata</taxon>
        <taxon>Leptocardii</taxon>
        <taxon>Amphioxiformes</taxon>
        <taxon>Branchiostomatidae</taxon>
        <taxon>Branchiostoma</taxon>
    </lineage>
</organism>
<evidence type="ECO:0000313" key="2">
    <source>
        <dbReference type="Proteomes" id="UP000001554"/>
    </source>
</evidence>
<gene>
    <name evidence="3" type="primary">LOC118420001</name>
</gene>
<feature type="region of interest" description="Disordered" evidence="1">
    <location>
        <begin position="1"/>
        <end position="25"/>
    </location>
</feature>
<dbReference type="RefSeq" id="XP_035682597.1">
    <property type="nucleotide sequence ID" value="XM_035826704.1"/>
</dbReference>
<reference evidence="3" key="2">
    <citation type="submission" date="2025-08" db="UniProtKB">
        <authorList>
            <consortium name="RefSeq"/>
        </authorList>
    </citation>
    <scope>IDENTIFICATION</scope>
    <source>
        <strain evidence="3">S238N-H82</strain>
        <tissue evidence="3">Testes</tissue>
    </source>
</reference>
<protein>
    <submittedName>
        <fullName evidence="3">Jacalin-related lectin 34-like</fullName>
    </submittedName>
</protein>
<feature type="region of interest" description="Disordered" evidence="1">
    <location>
        <begin position="38"/>
        <end position="92"/>
    </location>
</feature>
<dbReference type="KEGG" id="bfo:118420001"/>
<evidence type="ECO:0000313" key="3">
    <source>
        <dbReference type="RefSeq" id="XP_035682597.1"/>
    </source>
</evidence>
<dbReference type="AlphaFoldDB" id="A0A9J7LGV9"/>
<feature type="compositionally biased region" description="Low complexity" evidence="1">
    <location>
        <begin position="68"/>
        <end position="79"/>
    </location>
</feature>